<feature type="signal peptide" evidence="1">
    <location>
        <begin position="1"/>
        <end position="19"/>
    </location>
</feature>
<evidence type="ECO:0000256" key="1">
    <source>
        <dbReference type="SAM" id="SignalP"/>
    </source>
</evidence>
<dbReference type="HOGENOM" id="CLU_094861_0_0_10"/>
<dbReference type="RefSeq" id="WP_009127502.1">
    <property type="nucleotide sequence ID" value="NZ_JH992940.1"/>
</dbReference>
<keyword evidence="3" id="KW-1185">Reference proteome</keyword>
<evidence type="ECO:0008006" key="4">
    <source>
        <dbReference type="Google" id="ProtNLM"/>
    </source>
</evidence>
<evidence type="ECO:0000313" key="3">
    <source>
        <dbReference type="Proteomes" id="UP000009872"/>
    </source>
</evidence>
<evidence type="ECO:0000313" key="2">
    <source>
        <dbReference type="EMBL" id="EKU92712.1"/>
    </source>
</evidence>
<feature type="chain" id="PRO_5003927233" description="Outer membrane protein beta-barrel domain-containing protein" evidence="1">
    <location>
        <begin position="20"/>
        <end position="260"/>
    </location>
</feature>
<comment type="caution">
    <text evidence="2">The sequence shown here is derived from an EMBL/GenBank/DDBJ whole genome shotgun (WGS) entry which is preliminary data.</text>
</comment>
<dbReference type="eggNOG" id="ENOG503387C">
    <property type="taxonomic scope" value="Bacteria"/>
</dbReference>
<protein>
    <recommendedName>
        <fullName evidence="4">Outer membrane protein beta-barrel domain-containing protein</fullName>
    </recommendedName>
</protein>
<dbReference type="STRING" id="742727.HMPREF9447_00369"/>
<reference evidence="2 3" key="1">
    <citation type="submission" date="2012-09" db="EMBL/GenBank/DDBJ databases">
        <title>The Genome Sequence of Bacteroides oleiciplenus YIT 12058.</title>
        <authorList>
            <consortium name="The Broad Institute Genome Sequencing Platform"/>
            <person name="Earl A."/>
            <person name="Ward D."/>
            <person name="Feldgarden M."/>
            <person name="Gevers D."/>
            <person name="Morotomi M."/>
            <person name="Walker B."/>
            <person name="Young S.K."/>
            <person name="Zeng Q."/>
            <person name="Gargeya S."/>
            <person name="Fitzgerald M."/>
            <person name="Haas B."/>
            <person name="Abouelleil A."/>
            <person name="Alvarado L."/>
            <person name="Arachchi H.M."/>
            <person name="Berlin A.M."/>
            <person name="Chapman S.B."/>
            <person name="Goldberg J."/>
            <person name="Griggs A."/>
            <person name="Gujja S."/>
            <person name="Hansen M."/>
            <person name="Howarth C."/>
            <person name="Imamovic A."/>
            <person name="Larimer J."/>
            <person name="McCowen C."/>
            <person name="Montmayeur A."/>
            <person name="Murphy C."/>
            <person name="Neiman D."/>
            <person name="Pearson M."/>
            <person name="Priest M."/>
            <person name="Roberts A."/>
            <person name="Saif S."/>
            <person name="Shea T."/>
            <person name="Sisk P."/>
            <person name="Sykes S."/>
            <person name="Wortman J."/>
            <person name="Nusbaum C."/>
            <person name="Birren B."/>
        </authorList>
    </citation>
    <scope>NUCLEOTIDE SEQUENCE [LARGE SCALE GENOMIC DNA]</scope>
    <source>
        <strain evidence="2 3">YIT 12058</strain>
    </source>
</reference>
<proteinExistence type="predicted"/>
<gene>
    <name evidence="2" type="ORF">HMPREF9447_00369</name>
</gene>
<name>K9EP13_9BACE</name>
<keyword evidence="1" id="KW-0732">Signal</keyword>
<sequence length="260" mass="29469">MKKLFILLFLLSVFLRVVAQNEQPEDSTLLKRPPTEVNGLLQMAPPSTSSATFNREMPVNTSISADSITLNVPPLPTYTPNLPWMDVKMGKMVSHYDPFVMDYKLYDAFMLTGKTALSTFSTYNTYPTMGAIIQAGANYIYRPNERWELSGGMYTAKYTMPSRMHGSQFDIGLDASAAYRINGHLRIRLFGQYSAFGKQNSFNGYMNPMYPQSCFGAVMEWKINDVLEIHGGVERVYDATKMKWVTAPILHPVINLRKKK</sequence>
<dbReference type="OrthoDB" id="1013770at2"/>
<accession>K9EP13</accession>
<dbReference type="Proteomes" id="UP000009872">
    <property type="component" value="Unassembled WGS sequence"/>
</dbReference>
<dbReference type="PATRIC" id="fig|742727.4.peg.375"/>
<organism evidence="2 3">
    <name type="scientific">Bacteroides oleiciplenus YIT 12058</name>
    <dbReference type="NCBI Taxonomy" id="742727"/>
    <lineage>
        <taxon>Bacteria</taxon>
        <taxon>Pseudomonadati</taxon>
        <taxon>Bacteroidota</taxon>
        <taxon>Bacteroidia</taxon>
        <taxon>Bacteroidales</taxon>
        <taxon>Bacteroidaceae</taxon>
        <taxon>Bacteroides</taxon>
    </lineage>
</organism>
<dbReference type="EMBL" id="ADLF01000001">
    <property type="protein sequence ID" value="EKU92712.1"/>
    <property type="molecule type" value="Genomic_DNA"/>
</dbReference>
<dbReference type="AlphaFoldDB" id="K9EP13"/>